<dbReference type="InterPro" id="IPR038696">
    <property type="entry name" value="IalB_sf"/>
</dbReference>
<comment type="caution">
    <text evidence="3">The sequence shown here is derived from an EMBL/GenBank/DDBJ whole genome shotgun (WGS) entry which is preliminary data.</text>
</comment>
<sequence length="216" mass="22741">MILSRLFRTTSFRASPFLALAALLAATPFAVLFSEDTGAVTVAQTQQAAPAQNRTAQNQPAAPAAPAGPVKTETQSFDNWVLTCQEVPPAAGAKAGKKTCFAVLRITDNQSKRVVVVWKIGKDGKDVPTIAITTPTGVLVRDGVDLVLGQNTRKLAYQWCNGTECEASIAYDAALAKELSAAKEATIAFRLQDGRQVNVKVGVTGVDKVLAGLAKS</sequence>
<dbReference type="InterPro" id="IPR010642">
    <property type="entry name" value="Invasion_prot_B"/>
</dbReference>
<protein>
    <submittedName>
        <fullName evidence="3">Invasion associated locus B family protein</fullName>
    </submittedName>
</protein>
<reference evidence="3 4" key="1">
    <citation type="submission" date="2024-02" db="EMBL/GenBank/DDBJ databases">
        <title>Expansion and revision of Xanthobacter and proposal of Roseixanthobacter gen. nov.</title>
        <authorList>
            <person name="Soltysiak M.P.M."/>
            <person name="Jalihal A."/>
            <person name="Ory A."/>
            <person name="Chrisophersen C."/>
            <person name="Lee A.D."/>
            <person name="Boulton J."/>
            <person name="Springer M."/>
        </authorList>
    </citation>
    <scope>NUCLEOTIDE SEQUENCE [LARGE SCALE GENOMIC DNA]</scope>
    <source>
        <strain evidence="3 4">CB5</strain>
    </source>
</reference>
<feature type="chain" id="PRO_5047070624" evidence="2">
    <location>
        <begin position="22"/>
        <end position="216"/>
    </location>
</feature>
<feature type="signal peptide" evidence="2">
    <location>
        <begin position="1"/>
        <end position="21"/>
    </location>
</feature>
<evidence type="ECO:0000313" key="3">
    <source>
        <dbReference type="EMBL" id="MFG1255565.1"/>
    </source>
</evidence>
<keyword evidence="2" id="KW-0732">Signal</keyword>
<proteinExistence type="predicted"/>
<evidence type="ECO:0000313" key="4">
    <source>
        <dbReference type="Proteomes" id="UP001604043"/>
    </source>
</evidence>
<organism evidence="3 4">
    <name type="scientific">Xanthobacter aminoxidans</name>
    <dbReference type="NCBI Taxonomy" id="186280"/>
    <lineage>
        <taxon>Bacteria</taxon>
        <taxon>Pseudomonadati</taxon>
        <taxon>Pseudomonadota</taxon>
        <taxon>Alphaproteobacteria</taxon>
        <taxon>Hyphomicrobiales</taxon>
        <taxon>Xanthobacteraceae</taxon>
        <taxon>Xanthobacter</taxon>
    </lineage>
</organism>
<gene>
    <name evidence="3" type="ORF">V5F30_25355</name>
</gene>
<keyword evidence="4" id="KW-1185">Reference proteome</keyword>
<dbReference type="RefSeq" id="WP_394010486.1">
    <property type="nucleotide sequence ID" value="NZ_JBAFUR010000012.1"/>
</dbReference>
<dbReference type="Pfam" id="PF06776">
    <property type="entry name" value="IalB"/>
    <property type="match status" value="1"/>
</dbReference>
<evidence type="ECO:0000256" key="1">
    <source>
        <dbReference type="SAM" id="MobiDB-lite"/>
    </source>
</evidence>
<feature type="compositionally biased region" description="Low complexity" evidence="1">
    <location>
        <begin position="44"/>
        <end position="69"/>
    </location>
</feature>
<name>A0ABW6ZNZ2_9HYPH</name>
<dbReference type="Proteomes" id="UP001604043">
    <property type="component" value="Unassembled WGS sequence"/>
</dbReference>
<feature type="region of interest" description="Disordered" evidence="1">
    <location>
        <begin position="44"/>
        <end position="71"/>
    </location>
</feature>
<accession>A0ABW6ZNZ2</accession>
<evidence type="ECO:0000256" key="2">
    <source>
        <dbReference type="SAM" id="SignalP"/>
    </source>
</evidence>
<dbReference type="EMBL" id="JBAFUR010000012">
    <property type="protein sequence ID" value="MFG1255565.1"/>
    <property type="molecule type" value="Genomic_DNA"/>
</dbReference>
<dbReference type="Gene3D" id="2.60.40.1880">
    <property type="entry name" value="Invasion associated locus B (IalB) protein"/>
    <property type="match status" value="1"/>
</dbReference>